<keyword evidence="6 7" id="KW-0472">Membrane</keyword>
<dbReference type="EMBL" id="FNZE01000005">
    <property type="protein sequence ID" value="SEJ19538.1"/>
    <property type="molecule type" value="Genomic_DNA"/>
</dbReference>
<evidence type="ECO:0000313" key="9">
    <source>
        <dbReference type="Proteomes" id="UP000242930"/>
    </source>
</evidence>
<evidence type="ECO:0000256" key="3">
    <source>
        <dbReference type="ARBA" id="ARBA00022475"/>
    </source>
</evidence>
<feature type="transmembrane region" description="Helical" evidence="7">
    <location>
        <begin position="125"/>
        <end position="146"/>
    </location>
</feature>
<evidence type="ECO:0000256" key="6">
    <source>
        <dbReference type="ARBA" id="ARBA00023136"/>
    </source>
</evidence>
<dbReference type="InterPro" id="IPR004776">
    <property type="entry name" value="Mem_transp_PIN-like"/>
</dbReference>
<dbReference type="AlphaFoldDB" id="A0A1H6WRR9"/>
<feature type="transmembrane region" description="Helical" evidence="7">
    <location>
        <begin position="167"/>
        <end position="187"/>
    </location>
</feature>
<keyword evidence="2" id="KW-0813">Transport</keyword>
<dbReference type="GO" id="GO:0016020">
    <property type="term" value="C:membrane"/>
    <property type="evidence" value="ECO:0007669"/>
    <property type="project" value="UniProtKB-SubCell"/>
</dbReference>
<evidence type="ECO:0000256" key="5">
    <source>
        <dbReference type="ARBA" id="ARBA00022989"/>
    </source>
</evidence>
<keyword evidence="4 7" id="KW-0812">Transmembrane</keyword>
<dbReference type="PANTHER" id="PTHR36838">
    <property type="entry name" value="AUXIN EFFLUX CARRIER FAMILY PROTEIN"/>
    <property type="match status" value="1"/>
</dbReference>
<evidence type="ECO:0000256" key="4">
    <source>
        <dbReference type="ARBA" id="ARBA00022692"/>
    </source>
</evidence>
<accession>A0A1H6WRR9</accession>
<dbReference type="Pfam" id="PF03547">
    <property type="entry name" value="Mem_trans"/>
    <property type="match status" value="1"/>
</dbReference>
<sequence>MLAVLGVTAPIFILIALGFLSVRGGLIDRGQIRGLGAFVINFALPALVLRALSERSLAEVLDGPYLLAYALASLAVFAGGLAVARWLRGQDLSASAILAMGMAVPNSGFIGYPIVAMVLGPTAALAMALGMLVENLLMIPLALVLAEIGQQSAASGRALVRETALRLLRNPMIAAIALGLLLSLLELRLPPLLFRVVDMLAGASAPVALFVIGGTLYGLRPRGMWADVGQTALGKLVLHPLALLLAFLLVPDIDPQLKVAGLLFASAPMMSIYPILGLRFGLEERCAASLVAATVLAFVTISTLIGVLGQAGYLQT</sequence>
<feature type="transmembrane region" description="Helical" evidence="7">
    <location>
        <begin position="199"/>
        <end position="219"/>
    </location>
</feature>
<evidence type="ECO:0000313" key="8">
    <source>
        <dbReference type="EMBL" id="SEJ19538.1"/>
    </source>
</evidence>
<dbReference type="OrthoDB" id="9810457at2"/>
<gene>
    <name evidence="8" type="ORF">SAMN05216201_105226</name>
</gene>
<keyword evidence="5 7" id="KW-1133">Transmembrane helix</keyword>
<name>A0A1H6WRR9_9PSED</name>
<keyword evidence="3" id="KW-1003">Cell membrane</keyword>
<feature type="transmembrane region" description="Helical" evidence="7">
    <location>
        <begin position="6"/>
        <end position="22"/>
    </location>
</feature>
<evidence type="ECO:0008006" key="10">
    <source>
        <dbReference type="Google" id="ProtNLM"/>
    </source>
</evidence>
<dbReference type="Proteomes" id="UP000242930">
    <property type="component" value="Unassembled WGS sequence"/>
</dbReference>
<feature type="transmembrane region" description="Helical" evidence="7">
    <location>
        <begin position="65"/>
        <end position="84"/>
    </location>
</feature>
<protein>
    <recommendedName>
        <fullName evidence="10">Permease</fullName>
    </recommendedName>
</protein>
<dbReference type="STRING" id="915471.SAMN05216201_105226"/>
<feature type="transmembrane region" description="Helical" evidence="7">
    <location>
        <begin position="256"/>
        <end position="276"/>
    </location>
</feature>
<organism evidence="8 9">
    <name type="scientific">Pseudomonas linyingensis</name>
    <dbReference type="NCBI Taxonomy" id="915471"/>
    <lineage>
        <taxon>Bacteria</taxon>
        <taxon>Pseudomonadati</taxon>
        <taxon>Pseudomonadota</taxon>
        <taxon>Gammaproteobacteria</taxon>
        <taxon>Pseudomonadales</taxon>
        <taxon>Pseudomonadaceae</taxon>
        <taxon>Pseudomonas</taxon>
    </lineage>
</organism>
<dbReference type="GO" id="GO:0055085">
    <property type="term" value="P:transmembrane transport"/>
    <property type="evidence" value="ECO:0007669"/>
    <property type="project" value="InterPro"/>
</dbReference>
<dbReference type="RefSeq" id="WP_090309795.1">
    <property type="nucleotide sequence ID" value="NZ_FNZE01000005.1"/>
</dbReference>
<evidence type="ECO:0000256" key="2">
    <source>
        <dbReference type="ARBA" id="ARBA00022448"/>
    </source>
</evidence>
<evidence type="ECO:0000256" key="1">
    <source>
        <dbReference type="ARBA" id="ARBA00004141"/>
    </source>
</evidence>
<feature type="transmembrane region" description="Helical" evidence="7">
    <location>
        <begin position="96"/>
        <end position="119"/>
    </location>
</feature>
<proteinExistence type="predicted"/>
<keyword evidence="9" id="KW-1185">Reference proteome</keyword>
<feature type="transmembrane region" description="Helical" evidence="7">
    <location>
        <begin position="231"/>
        <end position="250"/>
    </location>
</feature>
<dbReference type="PANTHER" id="PTHR36838:SF1">
    <property type="entry name" value="SLR1864 PROTEIN"/>
    <property type="match status" value="1"/>
</dbReference>
<comment type="subcellular location">
    <subcellularLocation>
        <location evidence="1">Membrane</location>
        <topology evidence="1">Multi-pass membrane protein</topology>
    </subcellularLocation>
</comment>
<evidence type="ECO:0000256" key="7">
    <source>
        <dbReference type="SAM" id="Phobius"/>
    </source>
</evidence>
<reference evidence="9" key="1">
    <citation type="submission" date="2016-10" db="EMBL/GenBank/DDBJ databases">
        <authorList>
            <person name="Varghese N."/>
            <person name="Submissions S."/>
        </authorList>
    </citation>
    <scope>NUCLEOTIDE SEQUENCE [LARGE SCALE GENOMIC DNA]</scope>
    <source>
        <strain evidence="9">LMG 25967</strain>
    </source>
</reference>
<feature type="transmembrane region" description="Helical" evidence="7">
    <location>
        <begin position="288"/>
        <end position="313"/>
    </location>
</feature>
<feature type="transmembrane region" description="Helical" evidence="7">
    <location>
        <begin position="34"/>
        <end position="53"/>
    </location>
</feature>